<evidence type="ECO:0000256" key="4">
    <source>
        <dbReference type="PROSITE-ProRule" id="PRU01024"/>
    </source>
</evidence>
<dbReference type="PROSITE" id="PS51687">
    <property type="entry name" value="SAM_MT_RNA_M5U"/>
    <property type="match status" value="1"/>
</dbReference>
<feature type="domain" description="TRAM" evidence="6">
    <location>
        <begin position="1"/>
        <end position="54"/>
    </location>
</feature>
<feature type="binding site" evidence="4">
    <location>
        <position position="324"/>
    </location>
    <ligand>
        <name>S-adenosyl-L-methionine</name>
        <dbReference type="ChEBI" id="CHEBI:59789"/>
    </ligand>
</feature>
<dbReference type="Gene3D" id="2.40.50.140">
    <property type="entry name" value="Nucleic acid-binding proteins"/>
    <property type="match status" value="1"/>
</dbReference>
<dbReference type="NCBIfam" id="TIGR00479">
    <property type="entry name" value="rumA"/>
    <property type="match status" value="1"/>
</dbReference>
<comment type="caution">
    <text evidence="7">The sequence shown here is derived from an EMBL/GenBank/DDBJ whole genome shotgun (WGS) entry which is preliminary data.</text>
</comment>
<dbReference type="PROSITE" id="PS01231">
    <property type="entry name" value="TRMA_2"/>
    <property type="match status" value="1"/>
</dbReference>
<gene>
    <name evidence="7" type="primary">rlmD</name>
    <name evidence="7" type="ORF">FJY68_05335</name>
</gene>
<dbReference type="InterPro" id="IPR012340">
    <property type="entry name" value="NA-bd_OB-fold"/>
</dbReference>
<dbReference type="AlphaFoldDB" id="A0A937XD85"/>
<dbReference type="PROSITE" id="PS01230">
    <property type="entry name" value="TRMA_1"/>
    <property type="match status" value="1"/>
</dbReference>
<protein>
    <submittedName>
        <fullName evidence="7">23S rRNA (Uracil(1939)-C(5))-methyltransferase RlmD</fullName>
        <ecNumber evidence="7">2.1.1.190</ecNumber>
    </submittedName>
</protein>
<feature type="binding site" evidence="4">
    <location>
        <position position="368"/>
    </location>
    <ligand>
        <name>S-adenosyl-L-methionine</name>
        <dbReference type="ChEBI" id="CHEBI:59789"/>
    </ligand>
</feature>
<keyword evidence="2 4" id="KW-0808">Transferase</keyword>
<dbReference type="InterPro" id="IPR010280">
    <property type="entry name" value="U5_MeTrfase_fam"/>
</dbReference>
<evidence type="ECO:0000256" key="1">
    <source>
        <dbReference type="ARBA" id="ARBA00022603"/>
    </source>
</evidence>
<dbReference type="CDD" id="cd02440">
    <property type="entry name" value="AdoMet_MTases"/>
    <property type="match status" value="1"/>
</dbReference>
<dbReference type="Proteomes" id="UP000779900">
    <property type="component" value="Unassembled WGS sequence"/>
</dbReference>
<dbReference type="EMBL" id="VGIR01000024">
    <property type="protein sequence ID" value="MBM3331263.1"/>
    <property type="molecule type" value="Genomic_DNA"/>
</dbReference>
<dbReference type="SUPFAM" id="SSF50249">
    <property type="entry name" value="Nucleic acid-binding proteins"/>
    <property type="match status" value="1"/>
</dbReference>
<dbReference type="PANTHER" id="PTHR11061">
    <property type="entry name" value="RNA M5U METHYLTRANSFERASE"/>
    <property type="match status" value="1"/>
</dbReference>
<feature type="binding site" evidence="4">
    <location>
        <position position="303"/>
    </location>
    <ligand>
        <name>S-adenosyl-L-methionine</name>
        <dbReference type="ChEBI" id="CHEBI:59789"/>
    </ligand>
</feature>
<dbReference type="Pfam" id="PF05958">
    <property type="entry name" value="tRNA_U5-meth_tr"/>
    <property type="match status" value="1"/>
</dbReference>
<name>A0A937XD85_UNCW3</name>
<comment type="similarity">
    <text evidence="4">Belongs to the class I-like SAM-binding methyltransferase superfamily. RNA M5U methyltransferase family.</text>
</comment>
<dbReference type="EC" id="2.1.1.190" evidence="7"/>
<dbReference type="InterPro" id="IPR029063">
    <property type="entry name" value="SAM-dependent_MTases_sf"/>
</dbReference>
<dbReference type="InterPro" id="IPR030390">
    <property type="entry name" value="MeTrfase_TrmA_AS"/>
</dbReference>
<accession>A0A937XD85</accession>
<dbReference type="PROSITE" id="PS50926">
    <property type="entry name" value="TRAM"/>
    <property type="match status" value="1"/>
</dbReference>
<dbReference type="SUPFAM" id="SSF53335">
    <property type="entry name" value="S-adenosyl-L-methionine-dependent methyltransferases"/>
    <property type="match status" value="1"/>
</dbReference>
<evidence type="ECO:0000259" key="6">
    <source>
        <dbReference type="PROSITE" id="PS50926"/>
    </source>
</evidence>
<evidence type="ECO:0000256" key="3">
    <source>
        <dbReference type="ARBA" id="ARBA00022691"/>
    </source>
</evidence>
<dbReference type="InterPro" id="IPR002792">
    <property type="entry name" value="TRAM_dom"/>
</dbReference>
<dbReference type="Gene3D" id="2.40.50.1070">
    <property type="match status" value="1"/>
</dbReference>
<dbReference type="PANTHER" id="PTHR11061:SF30">
    <property type="entry name" value="TRNA (URACIL(54)-C(5))-METHYLTRANSFERASE"/>
    <property type="match status" value="1"/>
</dbReference>
<feature type="active site" evidence="5">
    <location>
        <position position="395"/>
    </location>
</feature>
<organism evidence="7 8">
    <name type="scientific">candidate division WOR-3 bacterium</name>
    <dbReference type="NCBI Taxonomy" id="2052148"/>
    <lineage>
        <taxon>Bacteria</taxon>
        <taxon>Bacteria division WOR-3</taxon>
    </lineage>
</organism>
<evidence type="ECO:0000313" key="8">
    <source>
        <dbReference type="Proteomes" id="UP000779900"/>
    </source>
</evidence>
<dbReference type="InterPro" id="IPR030391">
    <property type="entry name" value="MeTrfase_TrmA_CS"/>
</dbReference>
<dbReference type="GO" id="GO:0070475">
    <property type="term" value="P:rRNA base methylation"/>
    <property type="evidence" value="ECO:0007669"/>
    <property type="project" value="TreeGrafter"/>
</dbReference>
<reference evidence="7" key="1">
    <citation type="submission" date="2019-03" db="EMBL/GenBank/DDBJ databases">
        <title>Lake Tanganyika Metagenome-Assembled Genomes (MAGs).</title>
        <authorList>
            <person name="Tran P."/>
        </authorList>
    </citation>
    <scope>NUCLEOTIDE SEQUENCE</scope>
    <source>
        <strain evidence="7">K_DeepCast_150m_m2_040</strain>
    </source>
</reference>
<dbReference type="Gene3D" id="3.40.50.150">
    <property type="entry name" value="Vaccinia Virus protein VP39"/>
    <property type="match status" value="1"/>
</dbReference>
<feature type="active site" description="Nucleophile" evidence="4">
    <location>
        <position position="395"/>
    </location>
</feature>
<feature type="binding site" evidence="4">
    <location>
        <position position="274"/>
    </location>
    <ligand>
        <name>S-adenosyl-L-methionine</name>
        <dbReference type="ChEBI" id="CHEBI:59789"/>
    </ligand>
</feature>
<sequence>MVVELLIDKLVQGGDGLATLDGMKVFVPFSAPQERVRARIVTQKRDYAVAEIEDIIEPSPLRVSAPCPHFGVCGGCQLQHISYQGQLVVKKLYVNEALQRIGQVFVPVRNVTTEAEPWHYRNKTQYPVGTTGKGMAIGFFRRGTHDLLDVPVCVLHPMEFDRLREAIRAIFSAAGETGYDEAGHDGNIRHLVLRQGIGDGGLLAVIVTRTPAFDARAAELIAEEPGVVGVAHSVVPTRTNRIMGSHTKVLAGRAHLYQTVLGKSFQVSAPSFFQVNIRQAEELCRKILKHVAPRGDESVLDLYSGVGMISLLIAPFVQQVTAIEADTTAVEDARVNAQTQDVRNVEFMCDDVSRAIRRVASADVVILDPPRKGCPSEVLRRIAALRPKRIVYVSCNPPTLARDLAALEQSGYTTHEVEPVDMFPQTFHVEVIARLGPLGSADA</sequence>
<evidence type="ECO:0000256" key="2">
    <source>
        <dbReference type="ARBA" id="ARBA00022679"/>
    </source>
</evidence>
<keyword evidence="1 4" id="KW-0489">Methyltransferase</keyword>
<keyword evidence="3 4" id="KW-0949">S-adenosyl-L-methionine</keyword>
<dbReference type="GO" id="GO:0070041">
    <property type="term" value="F:rRNA (uridine-C5-)-methyltransferase activity"/>
    <property type="evidence" value="ECO:0007669"/>
    <property type="project" value="TreeGrafter"/>
</dbReference>
<proteinExistence type="inferred from homology"/>
<dbReference type="FunFam" id="3.40.50.150:FF:000009">
    <property type="entry name" value="23S rRNA (Uracil(1939)-C(5))-methyltransferase RlmD"/>
    <property type="match status" value="1"/>
</dbReference>
<evidence type="ECO:0000313" key="7">
    <source>
        <dbReference type="EMBL" id="MBM3331263.1"/>
    </source>
</evidence>
<evidence type="ECO:0000256" key="5">
    <source>
        <dbReference type="PROSITE-ProRule" id="PRU10015"/>
    </source>
</evidence>